<dbReference type="Proteomes" id="UP001525890">
    <property type="component" value="Unassembled WGS sequence"/>
</dbReference>
<gene>
    <name evidence="1" type="ORF">NG799_11885</name>
</gene>
<dbReference type="EMBL" id="JAMXFF010000016">
    <property type="protein sequence ID" value="MCT7967037.1"/>
    <property type="molecule type" value="Genomic_DNA"/>
</dbReference>
<comment type="caution">
    <text evidence="1">The sequence shown here is derived from an EMBL/GenBank/DDBJ whole genome shotgun (WGS) entry which is preliminary data.</text>
</comment>
<reference evidence="1 2" key="1">
    <citation type="journal article" date="2022" name="Front. Microbiol.">
        <title>High genomic differentiation and limited gene flow indicate recent cryptic speciation within the genus Laspinema (cyanobacteria).</title>
        <authorList>
            <person name="Stanojkovic A."/>
            <person name="Skoupy S."/>
            <person name="Skaloud P."/>
            <person name="Dvorak P."/>
        </authorList>
    </citation>
    <scope>NUCLEOTIDE SEQUENCE [LARGE SCALE GENOMIC DNA]</scope>
    <source>
        <strain evidence="1 2">D2a</strain>
    </source>
</reference>
<proteinExistence type="predicted"/>
<organism evidence="1 2">
    <name type="scientific">Laspinema palackyanum D2a</name>
    <dbReference type="NCBI Taxonomy" id="2953684"/>
    <lineage>
        <taxon>Bacteria</taxon>
        <taxon>Bacillati</taxon>
        <taxon>Cyanobacteriota</taxon>
        <taxon>Cyanophyceae</taxon>
        <taxon>Oscillatoriophycideae</taxon>
        <taxon>Oscillatoriales</taxon>
        <taxon>Laspinemataceae</taxon>
        <taxon>Laspinema</taxon>
        <taxon>Laspinema palackyanum</taxon>
    </lineage>
</organism>
<protein>
    <submittedName>
        <fullName evidence="1">Uncharacterized protein</fullName>
    </submittedName>
</protein>
<accession>A0ABT2MR79</accession>
<evidence type="ECO:0000313" key="1">
    <source>
        <dbReference type="EMBL" id="MCT7967037.1"/>
    </source>
</evidence>
<name>A0ABT2MR79_9CYAN</name>
<dbReference type="RefSeq" id="WP_368006648.1">
    <property type="nucleotide sequence ID" value="NZ_JAMXFF010000016.1"/>
</dbReference>
<keyword evidence="2" id="KW-1185">Reference proteome</keyword>
<sequence>MNQPNLLELAKQGDAKAIATLMNRKLQPKGITAKASMKNDCLQIMLESAQVPPKKH</sequence>
<evidence type="ECO:0000313" key="2">
    <source>
        <dbReference type="Proteomes" id="UP001525890"/>
    </source>
</evidence>